<keyword evidence="6" id="KW-1185">Reference proteome</keyword>
<dbReference type="GO" id="GO:2000022">
    <property type="term" value="P:regulation of jasmonic acid mediated signaling pathway"/>
    <property type="evidence" value="ECO:0007669"/>
    <property type="project" value="UniProtKB-UniRule"/>
</dbReference>
<accession>A0ABD1X1M1</accession>
<gene>
    <name evidence="5" type="ORF">Fot_08442</name>
</gene>
<dbReference type="InterPro" id="IPR010399">
    <property type="entry name" value="Tify_dom"/>
</dbReference>
<comment type="caution">
    <text evidence="5">The sequence shown here is derived from an EMBL/GenBank/DDBJ whole genome shotgun (WGS) entry which is preliminary data.</text>
</comment>
<proteinExistence type="inferred from homology"/>
<dbReference type="Pfam" id="PF06200">
    <property type="entry name" value="tify"/>
    <property type="match status" value="1"/>
</dbReference>
<evidence type="ECO:0000256" key="1">
    <source>
        <dbReference type="ARBA" id="ARBA00008614"/>
    </source>
</evidence>
<organism evidence="5 6">
    <name type="scientific">Forsythia ovata</name>
    <dbReference type="NCBI Taxonomy" id="205694"/>
    <lineage>
        <taxon>Eukaryota</taxon>
        <taxon>Viridiplantae</taxon>
        <taxon>Streptophyta</taxon>
        <taxon>Embryophyta</taxon>
        <taxon>Tracheophyta</taxon>
        <taxon>Spermatophyta</taxon>
        <taxon>Magnoliopsida</taxon>
        <taxon>eudicotyledons</taxon>
        <taxon>Gunneridae</taxon>
        <taxon>Pentapetalae</taxon>
        <taxon>asterids</taxon>
        <taxon>lamiids</taxon>
        <taxon>Lamiales</taxon>
        <taxon>Oleaceae</taxon>
        <taxon>Forsythieae</taxon>
        <taxon>Forsythia</taxon>
    </lineage>
</organism>
<evidence type="ECO:0000313" key="6">
    <source>
        <dbReference type="Proteomes" id="UP001604277"/>
    </source>
</evidence>
<feature type="region of interest" description="Disordered" evidence="3">
    <location>
        <begin position="1"/>
        <end position="23"/>
    </location>
</feature>
<reference evidence="6" key="1">
    <citation type="submission" date="2024-07" db="EMBL/GenBank/DDBJ databases">
        <title>Two chromosome-level genome assemblies of Korean endemic species Abeliophyllum distichum and Forsythia ovata (Oleaceae).</title>
        <authorList>
            <person name="Jang H."/>
        </authorList>
    </citation>
    <scope>NUCLEOTIDE SEQUENCE [LARGE SCALE GENOMIC DNA]</scope>
</reference>
<dbReference type="PROSITE" id="PS51320">
    <property type="entry name" value="TIFY"/>
    <property type="match status" value="1"/>
</dbReference>
<comment type="subcellular location">
    <subcellularLocation>
        <location evidence="2">Nucleus</location>
    </subcellularLocation>
</comment>
<evidence type="ECO:0000256" key="3">
    <source>
        <dbReference type="SAM" id="MobiDB-lite"/>
    </source>
</evidence>
<dbReference type="SMART" id="SM00979">
    <property type="entry name" value="TIFY"/>
    <property type="match status" value="1"/>
</dbReference>
<dbReference type="AlphaFoldDB" id="A0ABD1X1M1"/>
<protein>
    <recommendedName>
        <fullName evidence="2">Protein TIFY</fullName>
    </recommendedName>
    <alternativeName>
        <fullName evidence="2">Jasmonate ZIM domain-containing protein</fullName>
    </alternativeName>
</protein>
<evidence type="ECO:0000313" key="5">
    <source>
        <dbReference type="EMBL" id="KAL2554823.1"/>
    </source>
</evidence>
<dbReference type="GO" id="GO:0009611">
    <property type="term" value="P:response to wounding"/>
    <property type="evidence" value="ECO:0007669"/>
    <property type="project" value="UniProtKB-UniRule"/>
</dbReference>
<dbReference type="GO" id="GO:0031347">
    <property type="term" value="P:regulation of defense response"/>
    <property type="evidence" value="ECO:0007669"/>
    <property type="project" value="UniProtKB-UniRule"/>
</dbReference>
<evidence type="ECO:0000256" key="2">
    <source>
        <dbReference type="RuleBase" id="RU369065"/>
    </source>
</evidence>
<dbReference type="InterPro" id="IPR018467">
    <property type="entry name" value="CCT_CS"/>
</dbReference>
<dbReference type="PANTHER" id="PTHR33077:SF90">
    <property type="entry name" value="PROTEIN TIFY 7"/>
    <property type="match status" value="1"/>
</dbReference>
<evidence type="ECO:0000259" key="4">
    <source>
        <dbReference type="PROSITE" id="PS51320"/>
    </source>
</evidence>
<feature type="domain" description="Tify" evidence="4">
    <location>
        <begin position="192"/>
        <end position="227"/>
    </location>
</feature>
<name>A0ABD1X1M1_9LAMI</name>
<dbReference type="Proteomes" id="UP001604277">
    <property type="component" value="Unassembled WGS sequence"/>
</dbReference>
<comment type="domain">
    <text evidence="2">The jas domain is required for interaction with COI1.</text>
</comment>
<keyword evidence="2" id="KW-1184">Jasmonic acid signaling pathway</keyword>
<dbReference type="PANTHER" id="PTHR33077">
    <property type="entry name" value="PROTEIN TIFY 4A-RELATED-RELATED"/>
    <property type="match status" value="1"/>
</dbReference>
<sequence>MERDFMGLTVKQETPDETMDSGPVRSSAMQWSFSNKVSAVPQLLSFQGAQIEKPKTGFDSLASTGLVTITTTEAFNSDQKPYPGVMQHGGLQYMVTTYPAQNFETHGLQEVRVPPVTIQTNQTVSLAASTPFCHSFISTAGHDLTHCASPQTLAVPVANPVAAVPPSSSVVDFTTGLRVNQAGTVCTSALKTSGAPAQLTIFYAGSVCVYDDVSPEKAQAIMLLAGNGSPMTSRTTVPAVPIQAPVTPSPVVDGFVVNKTNGPTLHCSSPMSVTSFSVSQSAGGLGSNNDLTAIKPAGVGATPNKVEPLKVVNLIGSVPATFLSSGAVPQARRKSLVRFLEKRKERVIDASPYTSKLSPDCSTPVSGL</sequence>
<dbReference type="InterPro" id="IPR040390">
    <property type="entry name" value="TIFY/JAZ"/>
</dbReference>
<keyword evidence="2" id="KW-0539">Nucleus</keyword>
<comment type="similarity">
    <text evidence="1 2">Belongs to the TIFY/JAZ family.</text>
</comment>
<dbReference type="GO" id="GO:0005634">
    <property type="term" value="C:nucleus"/>
    <property type="evidence" value="ECO:0007669"/>
    <property type="project" value="UniProtKB-SubCell"/>
</dbReference>
<dbReference type="EMBL" id="JBFOLJ010000002">
    <property type="protein sequence ID" value="KAL2554823.1"/>
    <property type="molecule type" value="Genomic_DNA"/>
</dbReference>
<dbReference type="Pfam" id="PF09425">
    <property type="entry name" value="Jas_motif"/>
    <property type="match status" value="1"/>
</dbReference>
<comment type="function">
    <text evidence="2">Repressor of jasmonate responses.</text>
</comment>